<dbReference type="RefSeq" id="WP_249332103.1">
    <property type="nucleotide sequence ID" value="NZ_JACRSY010000006.1"/>
</dbReference>
<dbReference type="Pfam" id="PF00535">
    <property type="entry name" value="Glycos_transf_2"/>
    <property type="match status" value="1"/>
</dbReference>
<organism evidence="2 3">
    <name type="scientific">Zhenhengia yiwuensis</name>
    <dbReference type="NCBI Taxonomy" id="2763666"/>
    <lineage>
        <taxon>Bacteria</taxon>
        <taxon>Bacillati</taxon>
        <taxon>Bacillota</taxon>
        <taxon>Clostridia</taxon>
        <taxon>Lachnospirales</taxon>
        <taxon>Lachnospiraceae</taxon>
        <taxon>Zhenhengia</taxon>
    </lineage>
</organism>
<comment type="caution">
    <text evidence="2">The sequence shown here is derived from an EMBL/GenBank/DDBJ whole genome shotgun (WGS) entry which is preliminary data.</text>
</comment>
<dbReference type="Proteomes" id="UP000655830">
    <property type="component" value="Unassembled WGS sequence"/>
</dbReference>
<sequence length="307" mass="35590">MKLSIIIVNYNTYTLTKQTIDSVLEKKLPFEYEIMLVDNASMDDSMTRLQEDYKEIIIQGLLNITLNDANLGFAKANNIGMRKSKGEYLLLLNSDTYVVEECLEKCMAYIEKDKQIGALGCKVILPDGTLDHACKRGFPTPRTSFYYFLKLHKRDKVKYGLYDALHLDENEVGEVDCLMGAFMLMPRYVLDQVGLLDEDFFMYGEDIDLCYRIKEGGYKIMYYPEASIIHYKGGSSKKRRTKVIYDFHNAMWIFYKKHYIKTYSLWINSLVYVGIWTKYALEIGKNAMKSSGNKSVQDTKIQQNESV</sequence>
<dbReference type="CDD" id="cd04186">
    <property type="entry name" value="GT_2_like_c"/>
    <property type="match status" value="1"/>
</dbReference>
<evidence type="ECO:0000313" key="3">
    <source>
        <dbReference type="Proteomes" id="UP000655830"/>
    </source>
</evidence>
<protein>
    <submittedName>
        <fullName evidence="2">Glycosyltransferase family 2 protein</fullName>
    </submittedName>
</protein>
<name>A0A926EEQ1_9FIRM</name>
<dbReference type="EMBL" id="JACRSY010000006">
    <property type="protein sequence ID" value="MBC8578938.1"/>
    <property type="molecule type" value="Genomic_DNA"/>
</dbReference>
<dbReference type="SUPFAM" id="SSF53448">
    <property type="entry name" value="Nucleotide-diphospho-sugar transferases"/>
    <property type="match status" value="1"/>
</dbReference>
<dbReference type="Gene3D" id="3.90.550.10">
    <property type="entry name" value="Spore Coat Polysaccharide Biosynthesis Protein SpsA, Chain A"/>
    <property type="match status" value="1"/>
</dbReference>
<accession>A0A926EEQ1</accession>
<dbReference type="InterPro" id="IPR029044">
    <property type="entry name" value="Nucleotide-diphossugar_trans"/>
</dbReference>
<evidence type="ECO:0000259" key="1">
    <source>
        <dbReference type="Pfam" id="PF00535"/>
    </source>
</evidence>
<keyword evidence="3" id="KW-1185">Reference proteome</keyword>
<evidence type="ECO:0000313" key="2">
    <source>
        <dbReference type="EMBL" id="MBC8578938.1"/>
    </source>
</evidence>
<dbReference type="AlphaFoldDB" id="A0A926EEQ1"/>
<proteinExistence type="predicted"/>
<dbReference type="PANTHER" id="PTHR43179:SF7">
    <property type="entry name" value="RHAMNOSYLTRANSFERASE WBBL"/>
    <property type="match status" value="1"/>
</dbReference>
<dbReference type="InterPro" id="IPR001173">
    <property type="entry name" value="Glyco_trans_2-like"/>
</dbReference>
<reference evidence="2" key="1">
    <citation type="submission" date="2020-08" db="EMBL/GenBank/DDBJ databases">
        <title>Genome public.</title>
        <authorList>
            <person name="Liu C."/>
            <person name="Sun Q."/>
        </authorList>
    </citation>
    <scope>NUCLEOTIDE SEQUENCE</scope>
    <source>
        <strain evidence="2">NSJ-12</strain>
    </source>
</reference>
<feature type="domain" description="Glycosyltransferase 2-like" evidence="1">
    <location>
        <begin position="4"/>
        <end position="130"/>
    </location>
</feature>
<gene>
    <name evidence="2" type="ORF">H8718_05245</name>
</gene>
<dbReference type="PANTHER" id="PTHR43179">
    <property type="entry name" value="RHAMNOSYLTRANSFERASE WBBL"/>
    <property type="match status" value="1"/>
</dbReference>